<evidence type="ECO:0000256" key="1">
    <source>
        <dbReference type="SAM" id="Coils"/>
    </source>
</evidence>
<sequence length="209" mass="23578">MKINFNYIFVIALVFIVIVVMLVKSNLSNSEKLRTEENKISQLQKNIELLENENTVLAVKLKNSVMADEKFNKSELAKVNPMIEKSKPSSKELAVAPVLRNEDNIEAHVAAAKTTSYVDSYVDINKPFNGVDPVSDEQQALYTSFKYEIDGYNFNERFDYRGFMSDARFGQLHASLGSKLLDYVDQKIAGIQLLQDSNPNALTQAEQAE</sequence>
<gene>
    <name evidence="3" type="ORF">MNBD_GAMMA22-1630</name>
</gene>
<organism evidence="3">
    <name type="scientific">hydrothermal vent metagenome</name>
    <dbReference type="NCBI Taxonomy" id="652676"/>
    <lineage>
        <taxon>unclassified sequences</taxon>
        <taxon>metagenomes</taxon>
        <taxon>ecological metagenomes</taxon>
    </lineage>
</organism>
<name>A0A3B0ZMT5_9ZZZZ</name>
<dbReference type="EMBL" id="UOFS01000019">
    <property type="protein sequence ID" value="VAW94748.1"/>
    <property type="molecule type" value="Genomic_DNA"/>
</dbReference>
<keyword evidence="1" id="KW-0175">Coiled coil</keyword>
<protein>
    <submittedName>
        <fullName evidence="3">Uncharacterized protein</fullName>
    </submittedName>
</protein>
<feature type="transmembrane region" description="Helical" evidence="2">
    <location>
        <begin position="6"/>
        <end position="23"/>
    </location>
</feature>
<accession>A0A3B0ZMT5</accession>
<evidence type="ECO:0000256" key="2">
    <source>
        <dbReference type="SAM" id="Phobius"/>
    </source>
</evidence>
<keyword evidence="2" id="KW-0472">Membrane</keyword>
<keyword evidence="2" id="KW-1133">Transmembrane helix</keyword>
<keyword evidence="2" id="KW-0812">Transmembrane</keyword>
<feature type="coiled-coil region" evidence="1">
    <location>
        <begin position="33"/>
        <end position="60"/>
    </location>
</feature>
<evidence type="ECO:0000313" key="3">
    <source>
        <dbReference type="EMBL" id="VAW94748.1"/>
    </source>
</evidence>
<dbReference type="AlphaFoldDB" id="A0A3B0ZMT5"/>
<reference evidence="3" key="1">
    <citation type="submission" date="2018-06" db="EMBL/GenBank/DDBJ databases">
        <authorList>
            <person name="Zhirakovskaya E."/>
        </authorList>
    </citation>
    <scope>NUCLEOTIDE SEQUENCE</scope>
</reference>
<proteinExistence type="predicted"/>